<dbReference type="RefSeq" id="WP_101184156.1">
    <property type="nucleotide sequence ID" value="NZ_CP031218.1"/>
</dbReference>
<dbReference type="Gene3D" id="3.90.950.20">
    <property type="entry name" value="CinA-like"/>
    <property type="match status" value="1"/>
</dbReference>
<comment type="caution">
    <text evidence="2">The sequence shown here is derived from an EMBL/GenBank/DDBJ whole genome shotgun (WGS) entry which is preliminary data.</text>
</comment>
<evidence type="ECO:0000313" key="3">
    <source>
        <dbReference type="Proteomes" id="UP000233248"/>
    </source>
</evidence>
<dbReference type="EMBL" id="NXIF01000017">
    <property type="protein sequence ID" value="PKI81350.1"/>
    <property type="molecule type" value="Genomic_DNA"/>
</dbReference>
<dbReference type="Pfam" id="PF02464">
    <property type="entry name" value="CinA"/>
    <property type="match status" value="1"/>
</dbReference>
<gene>
    <name evidence="2" type="ORF">CP960_04500</name>
</gene>
<dbReference type="Proteomes" id="UP000233248">
    <property type="component" value="Unassembled WGS sequence"/>
</dbReference>
<sequence>MFNNIFDENKMQELQILLRENKKTVTCAESCTGGLLASMITELSGSSDIFNGSIVSYSNEIKNKKLNVKIKNLEEFGAVSTQVVEDMIDGSIQMFDADFALATSGIAGPTGATKNKPVGTVVIGVGAKNGDKIVDVYHFDGNRKEVQIQAAKTTFKIFLKFFQKTLDKQKIF</sequence>
<proteinExistence type="predicted"/>
<evidence type="ECO:0000313" key="2">
    <source>
        <dbReference type="EMBL" id="PKI81350.1"/>
    </source>
</evidence>
<dbReference type="OrthoDB" id="9801454at2"/>
<reference evidence="2 3" key="1">
    <citation type="submission" date="2017-09" db="EMBL/GenBank/DDBJ databases">
        <title>Genomics of the genus Arcobacter.</title>
        <authorList>
            <person name="Perez-Cataluna A."/>
            <person name="Figueras M.J."/>
            <person name="Salas-Masso N."/>
        </authorList>
    </citation>
    <scope>NUCLEOTIDE SEQUENCE [LARGE SCALE GENOMIC DNA]</scope>
    <source>
        <strain evidence="2 3">DSM 18005</strain>
    </source>
</reference>
<dbReference type="InterPro" id="IPR008136">
    <property type="entry name" value="CinA_C"/>
</dbReference>
<accession>A0A2N1J471</accession>
<organism evidence="2 3">
    <name type="scientific">Malaciobacter halophilus</name>
    <dbReference type="NCBI Taxonomy" id="197482"/>
    <lineage>
        <taxon>Bacteria</taxon>
        <taxon>Pseudomonadati</taxon>
        <taxon>Campylobacterota</taxon>
        <taxon>Epsilonproteobacteria</taxon>
        <taxon>Campylobacterales</taxon>
        <taxon>Arcobacteraceae</taxon>
        <taxon>Malaciobacter</taxon>
    </lineage>
</organism>
<dbReference type="NCBIfam" id="TIGR00199">
    <property type="entry name" value="PncC_domain"/>
    <property type="match status" value="1"/>
</dbReference>
<dbReference type="SUPFAM" id="SSF142433">
    <property type="entry name" value="CinA-like"/>
    <property type="match status" value="1"/>
</dbReference>
<dbReference type="KEGG" id="ahs:AHALO_0588"/>
<evidence type="ECO:0000259" key="1">
    <source>
        <dbReference type="Pfam" id="PF02464"/>
    </source>
</evidence>
<dbReference type="InterPro" id="IPR036653">
    <property type="entry name" value="CinA-like_C"/>
</dbReference>
<dbReference type="AlphaFoldDB" id="A0A2N1J471"/>
<feature type="domain" description="CinA C-terminal" evidence="1">
    <location>
        <begin position="11"/>
        <end position="160"/>
    </location>
</feature>
<name>A0A2N1J471_9BACT</name>
<keyword evidence="3" id="KW-1185">Reference proteome</keyword>
<protein>
    <submittedName>
        <fullName evidence="2">Damage-inducible protein CinA</fullName>
    </submittedName>
</protein>